<accession>A0A0D9W6S4</accession>
<reference evidence="4" key="2">
    <citation type="submission" date="2013-12" db="EMBL/GenBank/DDBJ databases">
        <authorList>
            <person name="Yu Y."/>
            <person name="Lee S."/>
            <person name="de Baynast K."/>
            <person name="Wissotski M."/>
            <person name="Liu L."/>
            <person name="Talag J."/>
            <person name="Goicoechea J."/>
            <person name="Angelova A."/>
            <person name="Jetty R."/>
            <person name="Kudrna D."/>
            <person name="Golser W."/>
            <person name="Rivera L."/>
            <person name="Zhang J."/>
            <person name="Wing R."/>
        </authorList>
    </citation>
    <scope>NUCLEOTIDE SEQUENCE</scope>
</reference>
<keyword evidence="4" id="KW-1185">Reference proteome</keyword>
<proteinExistence type="predicted"/>
<evidence type="ECO:0000313" key="3">
    <source>
        <dbReference type="EnsemblPlants" id="LPERR04G14160.1"/>
    </source>
</evidence>
<name>A0A0D9W6S4_9ORYZ</name>
<dbReference type="HOGENOM" id="CLU_113089_0_0_1"/>
<dbReference type="Pfam" id="PF26578">
    <property type="entry name" value="LLG1"/>
    <property type="match status" value="1"/>
</dbReference>
<dbReference type="AlphaFoldDB" id="A0A0D9W6S4"/>
<organism evidence="3 4">
    <name type="scientific">Leersia perrieri</name>
    <dbReference type="NCBI Taxonomy" id="77586"/>
    <lineage>
        <taxon>Eukaryota</taxon>
        <taxon>Viridiplantae</taxon>
        <taxon>Streptophyta</taxon>
        <taxon>Embryophyta</taxon>
        <taxon>Tracheophyta</taxon>
        <taxon>Spermatophyta</taxon>
        <taxon>Magnoliopsida</taxon>
        <taxon>Liliopsida</taxon>
        <taxon>Poales</taxon>
        <taxon>Poaceae</taxon>
        <taxon>BOP clade</taxon>
        <taxon>Oryzoideae</taxon>
        <taxon>Oryzeae</taxon>
        <taxon>Oryzinae</taxon>
        <taxon>Leersia</taxon>
    </lineage>
</organism>
<sequence length="146" mass="15189">MDSSIGVTVFYCIALSSLVAAVAIQLPPTQADLISAEAIASSATATELMSPPRKLIGVGDLEIIGTCPVNFDDLTGYTELGSKCKTPPENECCEAFKALACPHSRLINNVSNGCADAMFSSIHTKGDLPPGTILEKCLEGPDGLKC</sequence>
<dbReference type="InterPro" id="IPR058888">
    <property type="entry name" value="LLG1-like"/>
</dbReference>
<feature type="chain" id="PRO_5002348308" description="GPI-anchored protein LLG1-like domain-containing protein" evidence="1">
    <location>
        <begin position="32"/>
        <end position="146"/>
    </location>
</feature>
<keyword evidence="1" id="KW-0732">Signal</keyword>
<reference evidence="3" key="3">
    <citation type="submission" date="2015-04" db="UniProtKB">
        <authorList>
            <consortium name="EnsemblPlants"/>
        </authorList>
    </citation>
    <scope>IDENTIFICATION</scope>
</reference>
<protein>
    <recommendedName>
        <fullName evidence="2">GPI-anchored protein LLG1-like domain-containing protein</fullName>
    </recommendedName>
</protein>
<evidence type="ECO:0000259" key="2">
    <source>
        <dbReference type="Pfam" id="PF26578"/>
    </source>
</evidence>
<dbReference type="PANTHER" id="PTHR31533">
    <property type="entry name" value="GPI-ANCHORED PROTEIN LLG1-RELATED-RELATED"/>
    <property type="match status" value="1"/>
</dbReference>
<evidence type="ECO:0000256" key="1">
    <source>
        <dbReference type="SAM" id="SignalP"/>
    </source>
</evidence>
<feature type="domain" description="GPI-anchored protein LLG1-like" evidence="2">
    <location>
        <begin position="69"/>
        <end position="145"/>
    </location>
</feature>
<dbReference type="PANTHER" id="PTHR31533:SF37">
    <property type="entry name" value="OS04G0500300 PROTEIN"/>
    <property type="match status" value="1"/>
</dbReference>
<dbReference type="EnsemblPlants" id="LPERR04G14160.1">
    <property type="protein sequence ID" value="LPERR04G14160.1"/>
    <property type="gene ID" value="LPERR04G14160"/>
</dbReference>
<dbReference type="Proteomes" id="UP000032180">
    <property type="component" value="Chromosome 4"/>
</dbReference>
<dbReference type="STRING" id="77586.A0A0D9W6S4"/>
<evidence type="ECO:0000313" key="4">
    <source>
        <dbReference type="Proteomes" id="UP000032180"/>
    </source>
</evidence>
<feature type="signal peptide" evidence="1">
    <location>
        <begin position="1"/>
        <end position="31"/>
    </location>
</feature>
<reference evidence="3 4" key="1">
    <citation type="submission" date="2012-08" db="EMBL/GenBank/DDBJ databases">
        <title>Oryza genome evolution.</title>
        <authorList>
            <person name="Wing R.A."/>
        </authorList>
    </citation>
    <scope>NUCLEOTIDE SEQUENCE</scope>
</reference>
<dbReference type="InterPro" id="IPR039307">
    <property type="entry name" value="LORELEI-like"/>
</dbReference>
<dbReference type="Gramene" id="LPERR04G14160.1">
    <property type="protein sequence ID" value="LPERR04G14160.1"/>
    <property type="gene ID" value="LPERR04G14160"/>
</dbReference>